<dbReference type="CDD" id="cd17933">
    <property type="entry name" value="DEXSc_RecD-like"/>
    <property type="match status" value="1"/>
</dbReference>
<evidence type="ECO:0000313" key="6">
    <source>
        <dbReference type="EMBL" id="ATY85604.1"/>
    </source>
</evidence>
<dbReference type="GO" id="GO:0005524">
    <property type="term" value="F:ATP binding"/>
    <property type="evidence" value="ECO:0007669"/>
    <property type="project" value="UniProtKB-UniRule"/>
</dbReference>
<dbReference type="GO" id="GO:0003677">
    <property type="term" value="F:DNA binding"/>
    <property type="evidence" value="ECO:0007669"/>
    <property type="project" value="UniProtKB-UniRule"/>
</dbReference>
<dbReference type="Proteomes" id="UP000231932">
    <property type="component" value="Chromosome"/>
</dbReference>
<feature type="compositionally biased region" description="Basic and acidic residues" evidence="4">
    <location>
        <begin position="12"/>
        <end position="22"/>
    </location>
</feature>
<dbReference type="GO" id="GO:0009338">
    <property type="term" value="C:exodeoxyribonuclease V complex"/>
    <property type="evidence" value="ECO:0007669"/>
    <property type="project" value="TreeGrafter"/>
</dbReference>
<dbReference type="SUPFAM" id="SSF47781">
    <property type="entry name" value="RuvA domain 2-like"/>
    <property type="match status" value="1"/>
</dbReference>
<accession>A0A2K8N8E8</accession>
<evidence type="ECO:0000256" key="4">
    <source>
        <dbReference type="SAM" id="MobiDB-lite"/>
    </source>
</evidence>
<dbReference type="CDD" id="cd18809">
    <property type="entry name" value="SF1_C_RecD"/>
    <property type="match status" value="1"/>
</dbReference>
<comment type="similarity">
    <text evidence="3">Belongs to the RecD family. RecD2 subfamily.</text>
</comment>
<protein>
    <recommendedName>
        <fullName evidence="3">ATP-dependent RecD2 DNA helicase</fullName>
        <ecNumber evidence="3">5.6.2.3</ecNumber>
    </recommendedName>
    <alternativeName>
        <fullName evidence="3">DNA 5'-3' helicase subunit RecD2</fullName>
    </alternativeName>
</protein>
<dbReference type="InterPro" id="IPR027785">
    <property type="entry name" value="UvrD-like_helicase_C"/>
</dbReference>
<reference evidence="7" key="1">
    <citation type="submission" date="2017-11" db="EMBL/GenBank/DDBJ databases">
        <title>Complete Genome Sequence of Kyrpidia sp. Strain EA-1, a thermophilic, hydrogen-oxidizing Bacterium, isolated from the Azores.</title>
        <authorList>
            <person name="Reiner J.E."/>
            <person name="Lapp C.J."/>
            <person name="Bunk B."/>
            <person name="Gescher J."/>
        </authorList>
    </citation>
    <scope>NUCLEOTIDE SEQUENCE [LARGE SCALE GENOMIC DNA]</scope>
    <source>
        <strain evidence="7">EA-1</strain>
    </source>
</reference>
<dbReference type="PANTHER" id="PTHR43788:SF6">
    <property type="entry name" value="DNA HELICASE B"/>
    <property type="match status" value="1"/>
</dbReference>
<feature type="binding site" evidence="3">
    <location>
        <begin position="366"/>
        <end position="370"/>
    </location>
    <ligand>
        <name>ATP</name>
        <dbReference type="ChEBI" id="CHEBI:30616"/>
    </ligand>
</feature>
<dbReference type="Pfam" id="PF13538">
    <property type="entry name" value="UvrD_C_2"/>
    <property type="match status" value="1"/>
</dbReference>
<dbReference type="Gene3D" id="3.40.50.300">
    <property type="entry name" value="P-loop containing nucleotide triphosphate hydrolases"/>
    <property type="match status" value="2"/>
</dbReference>
<dbReference type="InterPro" id="IPR027417">
    <property type="entry name" value="P-loop_NTPase"/>
</dbReference>
<evidence type="ECO:0000256" key="3">
    <source>
        <dbReference type="HAMAP-Rule" id="MF_01488"/>
    </source>
</evidence>
<dbReference type="GO" id="GO:0016887">
    <property type="term" value="F:ATP hydrolysis activity"/>
    <property type="evidence" value="ECO:0007669"/>
    <property type="project" value="RHEA"/>
</dbReference>
<name>A0A2K8N8E8_9BACL</name>
<dbReference type="GO" id="GO:0006310">
    <property type="term" value="P:DNA recombination"/>
    <property type="evidence" value="ECO:0007669"/>
    <property type="project" value="InterPro"/>
</dbReference>
<dbReference type="InterPro" id="IPR041451">
    <property type="entry name" value="RecD2_SH13"/>
</dbReference>
<evidence type="ECO:0000259" key="5">
    <source>
        <dbReference type="SMART" id="SM00382"/>
    </source>
</evidence>
<sequence>MAAHSGGAGRLNGEDRLARPEAEEVTASGTVERVVFRNEETGFAVFRLKTSGGVISCTGYVYFSQGEGEALEVTGHWTEHPRYGRQLQVTGWSKPVPTDREVAIQLFRRLEGVGRRVARRIVAALGPGAVDAILDHGEAALAGIQGLSPEKAQSIVQQVRAHHGVQKVLGQLMALGISPGAAMRVYRVLGEGCLEDIRRNPYLLAGVAGIGFGQADGVARRLGIPADSPFRLQSALLHTLAGSTTEGHCWLDRAFWLAKTAEMLAGIDGDPWEADQFEEAAGTLAREGQIRQEEDRVYLASLWEAEEQVARWAADRLRVAALHSAGLDDLIQSYERESGVTLSFTQREAVRTAMASPLLILTGGPGTGKTTTVRAILWCRQQLNPQTKVGMAAPTGRAARRLEEVSGFSAATVHRLLGMRVEGIAQFDEENPLPYDLIIVDETSMMDILLADKLVRAAGDAGVILVGDVDQLPSVGPGHVLHDLIQAGVPSVRLDVIFRQARESNIVVNAHRVLQGELPRQGGDFWFVEVSGATTAETNAAIAVRLEQAVQNLLAEGYSPADIQVLSPTKKGELGTEALNIRLQQLMNPRQMGKKEIPFGRKGERAWRVGDKVIQMRNDYEKEVFNGEIGVIEDVDPEEGVLLIRFGDALHEYERDEWDQLRHAYAITIHKSQGGEYPVVLIPMTTSHYILLYRNLLYTGITRAKKLCGLIGMPRALGLAVRNTRPVLRNTRLTEKIQVYSRGRGADPGDP</sequence>
<keyword evidence="3" id="KW-0378">Hydrolase</keyword>
<gene>
    <name evidence="3" type="primary">recD2</name>
    <name evidence="6" type="ORF">CVV65_12260</name>
</gene>
<feature type="domain" description="AAA+ ATPase" evidence="5">
    <location>
        <begin position="355"/>
        <end position="554"/>
    </location>
</feature>
<dbReference type="InterPro" id="IPR010994">
    <property type="entry name" value="RuvA_2-like"/>
</dbReference>
<dbReference type="EC" id="5.6.2.3" evidence="3"/>
<dbReference type="SUPFAM" id="SSF52540">
    <property type="entry name" value="P-loop containing nucleoside triphosphate hydrolases"/>
    <property type="match status" value="1"/>
</dbReference>
<dbReference type="SMART" id="SM00382">
    <property type="entry name" value="AAA"/>
    <property type="match status" value="1"/>
</dbReference>
<evidence type="ECO:0000256" key="1">
    <source>
        <dbReference type="ARBA" id="ARBA00022741"/>
    </source>
</evidence>
<dbReference type="Gene3D" id="1.10.150.20">
    <property type="entry name" value="5' to 3' exonuclease, C-terminal subdomain"/>
    <property type="match status" value="1"/>
</dbReference>
<dbReference type="Pfam" id="PF13245">
    <property type="entry name" value="AAA_19"/>
    <property type="match status" value="1"/>
</dbReference>
<dbReference type="GO" id="GO:0043139">
    <property type="term" value="F:5'-3' DNA helicase activity"/>
    <property type="evidence" value="ECO:0007669"/>
    <property type="project" value="UniProtKB-UniRule"/>
</dbReference>
<dbReference type="InterPro" id="IPR003593">
    <property type="entry name" value="AAA+_ATPase"/>
</dbReference>
<dbReference type="Pfam" id="PF14520">
    <property type="entry name" value="HHH_5"/>
    <property type="match status" value="1"/>
</dbReference>
<dbReference type="NCBIfam" id="TIGR01448">
    <property type="entry name" value="recD_rel"/>
    <property type="match status" value="1"/>
</dbReference>
<dbReference type="GO" id="GO:0017116">
    <property type="term" value="F:single-stranded DNA helicase activity"/>
    <property type="evidence" value="ECO:0007669"/>
    <property type="project" value="TreeGrafter"/>
</dbReference>
<comment type="catalytic activity">
    <reaction evidence="3">
        <text>ATP + H2O = ADP + phosphate + H(+)</text>
        <dbReference type="Rhea" id="RHEA:13065"/>
        <dbReference type="ChEBI" id="CHEBI:15377"/>
        <dbReference type="ChEBI" id="CHEBI:15378"/>
        <dbReference type="ChEBI" id="CHEBI:30616"/>
        <dbReference type="ChEBI" id="CHEBI:43474"/>
        <dbReference type="ChEBI" id="CHEBI:456216"/>
        <dbReference type="EC" id="5.6.2.3"/>
    </reaction>
</comment>
<dbReference type="KEGG" id="kyr:CVV65_12260"/>
<dbReference type="Gene3D" id="1.10.10.2220">
    <property type="match status" value="1"/>
</dbReference>
<dbReference type="PANTHER" id="PTHR43788">
    <property type="entry name" value="DNA2/NAM7 HELICASE FAMILY MEMBER"/>
    <property type="match status" value="1"/>
</dbReference>
<organism evidence="6 7">
    <name type="scientific">Kyrpidia spormannii</name>
    <dbReference type="NCBI Taxonomy" id="2055160"/>
    <lineage>
        <taxon>Bacteria</taxon>
        <taxon>Bacillati</taxon>
        <taxon>Bacillota</taxon>
        <taxon>Bacilli</taxon>
        <taxon>Bacillales</taxon>
        <taxon>Alicyclobacillaceae</taxon>
        <taxon>Kyrpidia</taxon>
    </lineage>
</organism>
<keyword evidence="7" id="KW-1185">Reference proteome</keyword>
<proteinExistence type="inferred from homology"/>
<dbReference type="Pfam" id="PF18335">
    <property type="entry name" value="SH3_13"/>
    <property type="match status" value="1"/>
</dbReference>
<dbReference type="InterPro" id="IPR050534">
    <property type="entry name" value="Coronavir_polyprotein_1ab"/>
</dbReference>
<feature type="region of interest" description="Disordered" evidence="4">
    <location>
        <begin position="1"/>
        <end position="24"/>
    </location>
</feature>
<dbReference type="Gene3D" id="2.30.30.940">
    <property type="match status" value="1"/>
</dbReference>
<evidence type="ECO:0000256" key="2">
    <source>
        <dbReference type="ARBA" id="ARBA00022840"/>
    </source>
</evidence>
<dbReference type="InterPro" id="IPR006345">
    <property type="entry name" value="RecD2"/>
</dbReference>
<keyword evidence="3 6" id="KW-0347">Helicase</keyword>
<feature type="compositionally biased region" description="Gly residues" evidence="4">
    <location>
        <begin position="1"/>
        <end position="10"/>
    </location>
</feature>
<dbReference type="Pfam" id="PF14490">
    <property type="entry name" value="HHH_RecD2"/>
    <property type="match status" value="1"/>
</dbReference>
<dbReference type="EMBL" id="CP024955">
    <property type="protein sequence ID" value="ATY85604.1"/>
    <property type="molecule type" value="Genomic_DNA"/>
</dbReference>
<dbReference type="Pfam" id="PF23139">
    <property type="entry name" value="OB_YrrC"/>
    <property type="match status" value="1"/>
</dbReference>
<dbReference type="InterPro" id="IPR055446">
    <property type="entry name" value="RecD2_N_OB"/>
</dbReference>
<dbReference type="HAMAP" id="MF_01488">
    <property type="entry name" value="RecD2"/>
    <property type="match status" value="1"/>
</dbReference>
<keyword evidence="3" id="KW-0238">DNA-binding</keyword>
<comment type="function">
    <text evidence="3">DNA-dependent ATPase and ATP-dependent 5'-3' DNA helicase. Has no activity on blunt DNA or DNA with 3'-overhangs, requires at least 10 bases of 5'-ssDNA for helicase activity.</text>
</comment>
<keyword evidence="3" id="KW-0413">Isomerase</keyword>
<dbReference type="InterPro" id="IPR029493">
    <property type="entry name" value="RecD2-like_HHH"/>
</dbReference>
<keyword evidence="1 3" id="KW-0547">Nucleotide-binding</keyword>
<keyword evidence="2 3" id="KW-0067">ATP-binding</keyword>
<dbReference type="AlphaFoldDB" id="A0A2K8N8E8"/>
<evidence type="ECO:0000313" key="7">
    <source>
        <dbReference type="Proteomes" id="UP000231932"/>
    </source>
</evidence>